<organism evidence="1 2">
    <name type="scientific">Russula ochroleuca</name>
    <dbReference type="NCBI Taxonomy" id="152965"/>
    <lineage>
        <taxon>Eukaryota</taxon>
        <taxon>Fungi</taxon>
        <taxon>Dikarya</taxon>
        <taxon>Basidiomycota</taxon>
        <taxon>Agaricomycotina</taxon>
        <taxon>Agaricomycetes</taxon>
        <taxon>Russulales</taxon>
        <taxon>Russulaceae</taxon>
        <taxon>Russula</taxon>
    </lineage>
</organism>
<dbReference type="OrthoDB" id="3203181at2759"/>
<evidence type="ECO:0000313" key="1">
    <source>
        <dbReference type="EMBL" id="KAF8468668.1"/>
    </source>
</evidence>
<gene>
    <name evidence="1" type="ORF">DFH94DRAFT_775105</name>
</gene>
<protein>
    <recommendedName>
        <fullName evidence="3">F-box domain-containing protein</fullName>
    </recommendedName>
</protein>
<evidence type="ECO:0008006" key="3">
    <source>
        <dbReference type="Google" id="ProtNLM"/>
    </source>
</evidence>
<keyword evidence="2" id="KW-1185">Reference proteome</keyword>
<reference evidence="1" key="1">
    <citation type="submission" date="2019-10" db="EMBL/GenBank/DDBJ databases">
        <authorList>
            <consortium name="DOE Joint Genome Institute"/>
            <person name="Kuo A."/>
            <person name="Miyauchi S."/>
            <person name="Kiss E."/>
            <person name="Drula E."/>
            <person name="Kohler A."/>
            <person name="Sanchez-Garcia M."/>
            <person name="Andreopoulos B."/>
            <person name="Barry K.W."/>
            <person name="Bonito G."/>
            <person name="Buee M."/>
            <person name="Carver A."/>
            <person name="Chen C."/>
            <person name="Cichocki N."/>
            <person name="Clum A."/>
            <person name="Culley D."/>
            <person name="Crous P.W."/>
            <person name="Fauchery L."/>
            <person name="Girlanda M."/>
            <person name="Hayes R."/>
            <person name="Keri Z."/>
            <person name="LaButti K."/>
            <person name="Lipzen A."/>
            <person name="Lombard V."/>
            <person name="Magnuson J."/>
            <person name="Maillard F."/>
            <person name="Morin E."/>
            <person name="Murat C."/>
            <person name="Nolan M."/>
            <person name="Ohm R."/>
            <person name="Pangilinan J."/>
            <person name="Pereira M."/>
            <person name="Perotto S."/>
            <person name="Peter M."/>
            <person name="Riley R."/>
            <person name="Sitrit Y."/>
            <person name="Stielow B."/>
            <person name="Szollosi G."/>
            <person name="Zifcakova L."/>
            <person name="Stursova M."/>
            <person name="Spatafora J.W."/>
            <person name="Tedersoo L."/>
            <person name="Vaario L.-M."/>
            <person name="Yamada A."/>
            <person name="Yan M."/>
            <person name="Wang P."/>
            <person name="Xu J."/>
            <person name="Bruns T."/>
            <person name="Baldrian P."/>
            <person name="Vilgalys R."/>
            <person name="Henrissat B."/>
            <person name="Grigoriev I.V."/>
            <person name="Hibbett D."/>
            <person name="Nagy L.G."/>
            <person name="Martin F.M."/>
        </authorList>
    </citation>
    <scope>NUCLEOTIDE SEQUENCE</scope>
    <source>
        <strain evidence="1">Prilba</strain>
    </source>
</reference>
<dbReference type="EMBL" id="WHVB01000030">
    <property type="protein sequence ID" value="KAF8468668.1"/>
    <property type="molecule type" value="Genomic_DNA"/>
</dbReference>
<accession>A0A9P5JWK1</accession>
<dbReference type="Proteomes" id="UP000759537">
    <property type="component" value="Unassembled WGS sequence"/>
</dbReference>
<proteinExistence type="predicted"/>
<sequence>MIHYSSTAIDLSFTGNLNQGGPSHDPQHQRPLIHILDDYSLLNIFSLSRPAILDESEVDDSQFLEGGEWNRERWWYSFVQVCHRWRHIVLESASHLQLSLVCARGTPVADMLAHSPPLPLIIDHLDQNHDLTAEDEEGIILALQHRDRVRRIRLRKSFLKLQKLVNALDGEFPILEYLYVMPQQYRRPILGHDVSLNLPETFRAPHLCRLLLSRFAIPIGSPILTTMGNLVTLSLSLLPPFAYFRPSALLQRLSLMPQLETFGIAFNSYYPSRAVERQWLRTPIRTRVTLPNLRWLGFKGTSAYLETLLPRLTIPLLEKLQVYFFNQLTYPIPHLQRLMSTAGNLRPNTTTLTFRKEHLFVMAYPHKGARMFTLSMELSGRHLDWQVASTAQVFQTLGTVFSAVEHLTLTYDRHLISSEWNNEAERTQWRDLLGLFVNAKTLFVDGEFVGQLSHALHPGEGESPTELLPELQELSYSATASSLNVFTPFADARQKAGRPVTMNHL</sequence>
<name>A0A9P5JWK1_9AGAM</name>
<reference evidence="1" key="2">
    <citation type="journal article" date="2020" name="Nat. Commun.">
        <title>Large-scale genome sequencing of mycorrhizal fungi provides insights into the early evolution of symbiotic traits.</title>
        <authorList>
            <person name="Miyauchi S."/>
            <person name="Kiss E."/>
            <person name="Kuo A."/>
            <person name="Drula E."/>
            <person name="Kohler A."/>
            <person name="Sanchez-Garcia M."/>
            <person name="Morin E."/>
            <person name="Andreopoulos B."/>
            <person name="Barry K.W."/>
            <person name="Bonito G."/>
            <person name="Buee M."/>
            <person name="Carver A."/>
            <person name="Chen C."/>
            <person name="Cichocki N."/>
            <person name="Clum A."/>
            <person name="Culley D."/>
            <person name="Crous P.W."/>
            <person name="Fauchery L."/>
            <person name="Girlanda M."/>
            <person name="Hayes R.D."/>
            <person name="Keri Z."/>
            <person name="LaButti K."/>
            <person name="Lipzen A."/>
            <person name="Lombard V."/>
            <person name="Magnuson J."/>
            <person name="Maillard F."/>
            <person name="Murat C."/>
            <person name="Nolan M."/>
            <person name="Ohm R.A."/>
            <person name="Pangilinan J."/>
            <person name="Pereira M.F."/>
            <person name="Perotto S."/>
            <person name="Peter M."/>
            <person name="Pfister S."/>
            <person name="Riley R."/>
            <person name="Sitrit Y."/>
            <person name="Stielow J.B."/>
            <person name="Szollosi G."/>
            <person name="Zifcakova L."/>
            <person name="Stursova M."/>
            <person name="Spatafora J.W."/>
            <person name="Tedersoo L."/>
            <person name="Vaario L.M."/>
            <person name="Yamada A."/>
            <person name="Yan M."/>
            <person name="Wang P."/>
            <person name="Xu J."/>
            <person name="Bruns T."/>
            <person name="Baldrian P."/>
            <person name="Vilgalys R."/>
            <person name="Dunand C."/>
            <person name="Henrissat B."/>
            <person name="Grigoriev I.V."/>
            <person name="Hibbett D."/>
            <person name="Nagy L.G."/>
            <person name="Martin F.M."/>
        </authorList>
    </citation>
    <scope>NUCLEOTIDE SEQUENCE</scope>
    <source>
        <strain evidence="1">Prilba</strain>
    </source>
</reference>
<comment type="caution">
    <text evidence="1">The sequence shown here is derived from an EMBL/GenBank/DDBJ whole genome shotgun (WGS) entry which is preliminary data.</text>
</comment>
<dbReference type="AlphaFoldDB" id="A0A9P5JWK1"/>
<evidence type="ECO:0000313" key="2">
    <source>
        <dbReference type="Proteomes" id="UP000759537"/>
    </source>
</evidence>